<dbReference type="Pfam" id="PF17295">
    <property type="entry name" value="DUF5348"/>
    <property type="match status" value="1"/>
</dbReference>
<evidence type="ECO:0000313" key="2">
    <source>
        <dbReference type="EMBL" id="MDC3418754.1"/>
    </source>
</evidence>
<accession>A0A9X3WJW8</accession>
<dbReference type="InterPro" id="IPR035255">
    <property type="entry name" value="DUF5348"/>
</dbReference>
<dbReference type="RefSeq" id="WP_272447852.1">
    <property type="nucleotide sequence ID" value="NZ_JAMQKC010000055.1"/>
</dbReference>
<organism evidence="2 3">
    <name type="scientific">Aquibacillus salsiterrae</name>
    <dbReference type="NCBI Taxonomy" id="2950439"/>
    <lineage>
        <taxon>Bacteria</taxon>
        <taxon>Bacillati</taxon>
        <taxon>Bacillota</taxon>
        <taxon>Bacilli</taxon>
        <taxon>Bacillales</taxon>
        <taxon>Bacillaceae</taxon>
        <taxon>Aquibacillus</taxon>
    </lineage>
</organism>
<dbReference type="EMBL" id="JAMQKC010000055">
    <property type="protein sequence ID" value="MDC3418754.1"/>
    <property type="molecule type" value="Genomic_DNA"/>
</dbReference>
<dbReference type="Gene3D" id="2.40.10.390">
    <property type="match status" value="1"/>
</dbReference>
<protein>
    <submittedName>
        <fullName evidence="2">DUF5348 domain-containing protein</fullName>
    </submittedName>
</protein>
<gene>
    <name evidence="2" type="ORF">NC799_18170</name>
</gene>
<evidence type="ECO:0000259" key="1">
    <source>
        <dbReference type="Pfam" id="PF17295"/>
    </source>
</evidence>
<reference evidence="2" key="1">
    <citation type="submission" date="2022-06" db="EMBL/GenBank/DDBJ databases">
        <title>Aquibacillus sp. a new bacterium isolated from soil saline samples.</title>
        <authorList>
            <person name="Galisteo C."/>
            <person name="De La Haba R."/>
            <person name="Sanchez-Porro C."/>
            <person name="Ventosa A."/>
        </authorList>
    </citation>
    <scope>NUCLEOTIDE SEQUENCE</scope>
    <source>
        <strain evidence="2">3ASR75-54</strain>
    </source>
</reference>
<comment type="caution">
    <text evidence="2">The sequence shown here is derived from an EMBL/GenBank/DDBJ whole genome shotgun (WGS) entry which is preliminary data.</text>
</comment>
<evidence type="ECO:0000313" key="3">
    <source>
        <dbReference type="Proteomes" id="UP001145069"/>
    </source>
</evidence>
<keyword evidence="3" id="KW-1185">Reference proteome</keyword>
<dbReference type="Proteomes" id="UP001145069">
    <property type="component" value="Unassembled WGS sequence"/>
</dbReference>
<sequence>MKKIGIEMIYDDDLENWMVELNGRTYSLHCGEIFDLVIGVTNIPCRLELDSQWYVIVHEVRFNLRPKDTYRIII</sequence>
<feature type="domain" description="DUF5348" evidence="1">
    <location>
        <begin position="7"/>
        <end position="74"/>
    </location>
</feature>
<proteinExistence type="predicted"/>
<name>A0A9X3WJW8_9BACI</name>
<dbReference type="AlphaFoldDB" id="A0A9X3WJW8"/>